<dbReference type="EMBL" id="MU069436">
    <property type="protein sequence ID" value="KAF5843885.1"/>
    <property type="molecule type" value="Genomic_DNA"/>
</dbReference>
<gene>
    <name evidence="1" type="ORF">DUNSADRAFT_7</name>
</gene>
<evidence type="ECO:0000313" key="2">
    <source>
        <dbReference type="Proteomes" id="UP000815325"/>
    </source>
</evidence>
<accession>A0ABQ7HAK7</accession>
<comment type="caution">
    <text evidence="1">The sequence shown here is derived from an EMBL/GenBank/DDBJ whole genome shotgun (WGS) entry which is preliminary data.</text>
</comment>
<proteinExistence type="predicted"/>
<evidence type="ECO:0008006" key="3">
    <source>
        <dbReference type="Google" id="ProtNLM"/>
    </source>
</evidence>
<dbReference type="Proteomes" id="UP000815325">
    <property type="component" value="Unassembled WGS sequence"/>
</dbReference>
<keyword evidence="2" id="KW-1185">Reference proteome</keyword>
<reference evidence="1" key="1">
    <citation type="submission" date="2017-08" db="EMBL/GenBank/DDBJ databases">
        <authorList>
            <person name="Polle J.E."/>
            <person name="Barry K."/>
            <person name="Cushman J."/>
            <person name="Schmutz J."/>
            <person name="Tran D."/>
            <person name="Hathwaick L.T."/>
            <person name="Yim W.C."/>
            <person name="Jenkins J."/>
            <person name="Mckie-Krisberg Z.M."/>
            <person name="Prochnik S."/>
            <person name="Lindquist E."/>
            <person name="Dockter R.B."/>
            <person name="Adam C."/>
            <person name="Molina H."/>
            <person name="Bunkerborg J."/>
            <person name="Jin E."/>
            <person name="Buchheim M."/>
            <person name="Magnuson J."/>
        </authorList>
    </citation>
    <scope>NUCLEOTIDE SEQUENCE</scope>
    <source>
        <strain evidence="1">CCAP 19/18</strain>
    </source>
</reference>
<organism evidence="1 2">
    <name type="scientific">Dunaliella salina</name>
    <name type="common">Green alga</name>
    <name type="synonym">Protococcus salinus</name>
    <dbReference type="NCBI Taxonomy" id="3046"/>
    <lineage>
        <taxon>Eukaryota</taxon>
        <taxon>Viridiplantae</taxon>
        <taxon>Chlorophyta</taxon>
        <taxon>core chlorophytes</taxon>
        <taxon>Chlorophyceae</taxon>
        <taxon>CS clade</taxon>
        <taxon>Chlamydomonadales</taxon>
        <taxon>Dunaliellaceae</taxon>
        <taxon>Dunaliella</taxon>
    </lineage>
</organism>
<protein>
    <recommendedName>
        <fullName evidence="3">Encoded protein</fullName>
    </recommendedName>
</protein>
<name>A0ABQ7HAK7_DUNSA</name>
<sequence>MTPCFGLSFRWLHGLSWPEPSDPAQFGNQVEAFYFEKPCTPALAPAPLIHASHNAMLWAFSDTYATPACPHGYPNPLQSRNDAHTDKTTSTAVDSKVGCIWHLSHPPPLTQH</sequence>
<evidence type="ECO:0000313" key="1">
    <source>
        <dbReference type="EMBL" id="KAF5843885.1"/>
    </source>
</evidence>